<dbReference type="SUPFAM" id="SSF50952">
    <property type="entry name" value="Soluble quinoprotein glucose dehydrogenase"/>
    <property type="match status" value="1"/>
</dbReference>
<proteinExistence type="predicted"/>
<dbReference type="PANTHER" id="PTHR19328">
    <property type="entry name" value="HEDGEHOG-INTERACTING PROTEIN"/>
    <property type="match status" value="1"/>
</dbReference>
<name>A0A381Q9Q9_9ZZZZ</name>
<dbReference type="Pfam" id="PF07995">
    <property type="entry name" value="GSDH"/>
    <property type="match status" value="1"/>
</dbReference>
<accession>A0A381Q9Q9</accession>
<organism evidence="2">
    <name type="scientific">marine metagenome</name>
    <dbReference type="NCBI Taxonomy" id="408172"/>
    <lineage>
        <taxon>unclassified sequences</taxon>
        <taxon>metagenomes</taxon>
        <taxon>ecological metagenomes</taxon>
    </lineage>
</organism>
<dbReference type="Gene3D" id="2.120.10.30">
    <property type="entry name" value="TolB, C-terminal domain"/>
    <property type="match status" value="1"/>
</dbReference>
<reference evidence="2" key="1">
    <citation type="submission" date="2018-05" db="EMBL/GenBank/DDBJ databases">
        <authorList>
            <person name="Lanie J.A."/>
            <person name="Ng W.-L."/>
            <person name="Kazmierczak K.M."/>
            <person name="Andrzejewski T.M."/>
            <person name="Davidsen T.M."/>
            <person name="Wayne K.J."/>
            <person name="Tettelin H."/>
            <person name="Glass J.I."/>
            <person name="Rusch D."/>
            <person name="Podicherti R."/>
            <person name="Tsui H.-C.T."/>
            <person name="Winkler M.E."/>
        </authorList>
    </citation>
    <scope>NUCLEOTIDE SEQUENCE</scope>
</reference>
<evidence type="ECO:0000313" key="2">
    <source>
        <dbReference type="EMBL" id="SUZ75584.1"/>
    </source>
</evidence>
<dbReference type="InterPro" id="IPR011041">
    <property type="entry name" value="Quinoprot_gluc/sorb_DH_b-prop"/>
</dbReference>
<dbReference type="InterPro" id="IPR011042">
    <property type="entry name" value="6-blade_b-propeller_TolB-like"/>
</dbReference>
<gene>
    <name evidence="2" type="ORF">METZ01_LOCUS28438</name>
</gene>
<feature type="domain" description="Glucose/Sorbosone dehydrogenase" evidence="1">
    <location>
        <begin position="57"/>
        <end position="395"/>
    </location>
</feature>
<protein>
    <recommendedName>
        <fullName evidence="1">Glucose/Sorbosone dehydrogenase domain-containing protein</fullName>
    </recommendedName>
</protein>
<sequence>MPAIVLAVVLALSAVSVEHASAQRRGGVPALPPPVEPVVINTDVVPEVRVVPVVSGLSHPWGMAFRSNGDILVTEREGRLRVIRNGQLVEENIPGVPEVFASRDRAGLMDVAIHPDDDRVVFLTYTKSIEFEGEPALTVALARGLLDGDALTEVTDIFVADGLDDGIAASRILFHPDGTLFMSLGGSYVFAQTGQYAQDGTTHFGKLLRLNDDGTPALGNPFVGSEFYLPEIFSVGHRNQLGLTFHPVTGDLWASENGPQGGDEVNIIKPGRNYGWPIASYSREYRGTWVSDTPWLAAFEEPEVIWWPSIAPSGLTFYTGEQFPAWQGNLFVGSLMVGRMFRTGHLERVVFNARGEEVGREWLLTELKQRIRDVRQGPDGYLYVLTEEEDAVLLRLEPVESVETDPN</sequence>
<dbReference type="PANTHER" id="PTHR19328:SF75">
    <property type="entry name" value="ALDOSE SUGAR DEHYDROGENASE YLII"/>
    <property type="match status" value="1"/>
</dbReference>
<dbReference type="AlphaFoldDB" id="A0A381Q9Q9"/>
<dbReference type="EMBL" id="UINC01001250">
    <property type="protein sequence ID" value="SUZ75584.1"/>
    <property type="molecule type" value="Genomic_DNA"/>
</dbReference>
<dbReference type="InterPro" id="IPR012938">
    <property type="entry name" value="Glc/Sorbosone_DH"/>
</dbReference>
<evidence type="ECO:0000259" key="1">
    <source>
        <dbReference type="Pfam" id="PF07995"/>
    </source>
</evidence>